<reference evidence="3" key="1">
    <citation type="journal article" date="2004" name="Nature">
        <title>Community structure and metabolism through reconstruction of microbial genomes from the environment.</title>
        <authorList>
            <person name="Tyson G.W."/>
            <person name="Chapman J."/>
            <person name="Hugenholtz P."/>
            <person name="Allen E.E."/>
            <person name="Ram R.J."/>
            <person name="Richardson P.M."/>
            <person name="Solovyev V.V."/>
            <person name="Rubin E.M."/>
            <person name="Rokhsar D.S."/>
            <person name="Banfield J.F."/>
        </authorList>
    </citation>
    <scope>NUCLEOTIDE SEQUENCE [LARGE SCALE GENOMIC DNA]</scope>
</reference>
<evidence type="ECO:0000259" key="2">
    <source>
        <dbReference type="Pfam" id="PF14338"/>
    </source>
</evidence>
<gene>
    <name evidence="3" type="ORF">CGL2_10638008</name>
</gene>
<dbReference type="GO" id="GO:0015666">
    <property type="term" value="F:restriction endodeoxyribonuclease activity"/>
    <property type="evidence" value="ECO:0007669"/>
    <property type="project" value="TreeGrafter"/>
</dbReference>
<dbReference type="Pfam" id="PF14338">
    <property type="entry name" value="Mrr_N"/>
    <property type="match status" value="1"/>
</dbReference>
<keyword evidence="3" id="KW-0540">Nuclease</keyword>
<dbReference type="Pfam" id="PF04471">
    <property type="entry name" value="Mrr_cat"/>
    <property type="match status" value="1"/>
</dbReference>
<keyword evidence="3" id="KW-0255">Endonuclease</keyword>
<feature type="domain" description="Restriction endonuclease type IV Mrr" evidence="1">
    <location>
        <begin position="145"/>
        <end position="257"/>
    </location>
</feature>
<dbReference type="PANTHER" id="PTHR30015">
    <property type="entry name" value="MRR RESTRICTION SYSTEM PROTEIN"/>
    <property type="match status" value="1"/>
</dbReference>
<keyword evidence="3" id="KW-0378">Hydrolase</keyword>
<dbReference type="InterPro" id="IPR011335">
    <property type="entry name" value="Restrct_endonuc-II-like"/>
</dbReference>
<feature type="domain" description="Restriction system protein Mrr-like N-terminal" evidence="2">
    <location>
        <begin position="9"/>
        <end position="94"/>
    </location>
</feature>
<dbReference type="InterPro" id="IPR052906">
    <property type="entry name" value="Type_IV_Methyl-Rstrct_Enzyme"/>
</dbReference>
<accession>B6ASD8</accession>
<proteinExistence type="predicted"/>
<dbReference type="Gene3D" id="3.40.1350.10">
    <property type="match status" value="1"/>
</dbReference>
<dbReference type="InterPro" id="IPR007560">
    <property type="entry name" value="Restrct_endonuc_IV_Mrr"/>
</dbReference>
<dbReference type="GO" id="GO:0009307">
    <property type="term" value="P:DNA restriction-modification system"/>
    <property type="evidence" value="ECO:0007669"/>
    <property type="project" value="InterPro"/>
</dbReference>
<organism evidence="3">
    <name type="scientific">Leptospirillum sp. Group II '5-way CG'</name>
    <dbReference type="NCBI Taxonomy" id="419541"/>
    <lineage>
        <taxon>Bacteria</taxon>
        <taxon>Pseudomonadati</taxon>
        <taxon>Nitrospirota</taxon>
        <taxon>Nitrospiria</taxon>
        <taxon>Nitrospirales</taxon>
        <taxon>Nitrospiraceae</taxon>
        <taxon>Leptospirillum</taxon>
    </lineage>
</organism>
<name>B6ASD8_9BACT</name>
<dbReference type="GO" id="GO:0003677">
    <property type="term" value="F:DNA binding"/>
    <property type="evidence" value="ECO:0007669"/>
    <property type="project" value="InterPro"/>
</dbReference>
<dbReference type="EMBL" id="DS995264">
    <property type="protein sequence ID" value="EDZ37970.1"/>
    <property type="molecule type" value="Genomic_DNA"/>
</dbReference>
<sequence length="285" mass="32194">MRENDIPTFDQLMNPLLQALRLLGGSGSIEEIYSKTIEVSSLSEHVLSQMHDPERSSVTEVGYRLAWARTYLRKYGLLENSSRGIWALTEKAKNMETVDPSEVLRYVRTIDKKEGPQKRLPSEVDRDFLEEEGWKEKLSDILTTKLSPSAFERLVQRILRESGFIHVEVTGRTGDGGIDGKGIARIHGFMSFHVLFQCKRYKGSVSANEIRDFRGAMVGRADKGLFITTGSFTPAALKEASRDGAPPIDLFDGNDLGEKLKELSLGIRTQRIERIVVDENWFENI</sequence>
<protein>
    <submittedName>
        <fullName evidence="3">Restriction endonuclease</fullName>
    </submittedName>
</protein>
<dbReference type="SUPFAM" id="SSF52980">
    <property type="entry name" value="Restriction endonuclease-like"/>
    <property type="match status" value="1"/>
</dbReference>
<dbReference type="InterPro" id="IPR025745">
    <property type="entry name" value="Mrr-like_N_dom"/>
</dbReference>
<reference evidence="3" key="2">
    <citation type="journal article" date="2008" name="PLoS Biol.">
        <title>Population genomic analysis of strain variation in Leptospirillum group II bacteria involved in acid mine drainage formation.</title>
        <authorList>
            <person name="Simmons S.L."/>
            <person name="Dibartolo G."/>
            <person name="Denef V.J."/>
            <person name="Goltsman D.S."/>
            <person name="Thelen M.P."/>
            <person name="Banfield J.F."/>
        </authorList>
    </citation>
    <scope>NUCLEOTIDE SEQUENCE [LARGE SCALE GENOMIC DNA]</scope>
</reference>
<dbReference type="InterPro" id="IPR011856">
    <property type="entry name" value="tRNA_endonuc-like_dom_sf"/>
</dbReference>
<evidence type="ECO:0000259" key="1">
    <source>
        <dbReference type="Pfam" id="PF04471"/>
    </source>
</evidence>
<dbReference type="PANTHER" id="PTHR30015:SF7">
    <property type="entry name" value="TYPE IV METHYL-DIRECTED RESTRICTION ENZYME ECOKMRR"/>
    <property type="match status" value="1"/>
</dbReference>
<dbReference type="AlphaFoldDB" id="B6ASD8"/>
<evidence type="ECO:0000313" key="3">
    <source>
        <dbReference type="EMBL" id="EDZ37970.1"/>
    </source>
</evidence>